<dbReference type="AlphaFoldDB" id="A0A931DIT0"/>
<reference evidence="1" key="1">
    <citation type="submission" date="2020-11" db="EMBL/GenBank/DDBJ databases">
        <title>Sequencing the genomes of 1000 actinobacteria strains.</title>
        <authorList>
            <person name="Klenk H.-P."/>
        </authorList>
    </citation>
    <scope>NUCLEOTIDE SEQUENCE</scope>
    <source>
        <strain evidence="1">DSM 43175</strain>
    </source>
</reference>
<keyword evidence="2" id="KW-1185">Reference proteome</keyword>
<gene>
    <name evidence="1" type="ORF">IW256_004270</name>
</gene>
<dbReference type="EMBL" id="JADOUA010000001">
    <property type="protein sequence ID" value="MBG6090157.1"/>
    <property type="molecule type" value="Genomic_DNA"/>
</dbReference>
<name>A0A931DIT0_9ACTN</name>
<dbReference type="SUPFAM" id="SSF81891">
    <property type="entry name" value="Poly A polymerase C-terminal region-like"/>
    <property type="match status" value="1"/>
</dbReference>
<dbReference type="RefSeq" id="WP_197012663.1">
    <property type="nucleotide sequence ID" value="NZ_BAABES010000021.1"/>
</dbReference>
<dbReference type="Proteomes" id="UP000614047">
    <property type="component" value="Unassembled WGS sequence"/>
</dbReference>
<organism evidence="1 2">
    <name type="scientific">Actinomadura viridis</name>
    <dbReference type="NCBI Taxonomy" id="58110"/>
    <lineage>
        <taxon>Bacteria</taxon>
        <taxon>Bacillati</taxon>
        <taxon>Actinomycetota</taxon>
        <taxon>Actinomycetes</taxon>
        <taxon>Streptosporangiales</taxon>
        <taxon>Thermomonosporaceae</taxon>
        <taxon>Actinomadura</taxon>
    </lineage>
</organism>
<accession>A0A931DIT0</accession>
<evidence type="ECO:0000313" key="2">
    <source>
        <dbReference type="Proteomes" id="UP000614047"/>
    </source>
</evidence>
<comment type="caution">
    <text evidence="1">The sequence shown here is derived from an EMBL/GenBank/DDBJ whole genome shotgun (WGS) entry which is preliminary data.</text>
</comment>
<protein>
    <submittedName>
        <fullName evidence="1">Uncharacterized protein</fullName>
    </submittedName>
</protein>
<proteinExistence type="predicted"/>
<evidence type="ECO:0000313" key="1">
    <source>
        <dbReference type="EMBL" id="MBG6090157.1"/>
    </source>
</evidence>
<sequence length="260" mass="28378">MPYELDAVIGPFDLLRKATGQVREAVVAPLHRRLGLLPVTRPLLEELAAPPVRDGAGRRFTLLSPGLAQLVGRWSREAPVAYVEASFFGGDGYQTAAVWRSGGMAWGPAHTWDFSGPRHEWPINAALARLGVGVDGPPPTPYHDLFAEVGLARERENDGWLSAGREAAWAAGYDEWQAARLAERERRARAAAESERHRRLPDVPVPLDGRQVMEVLGLPPGPRGGAAVRHLQDLCIERGPLTPAEGVTALRAWAAEHDER</sequence>